<dbReference type="PANTHER" id="PTHR36927:SF3">
    <property type="entry name" value="GLUCANS BIOSYNTHESIS PROTEIN C"/>
    <property type="match status" value="1"/>
</dbReference>
<protein>
    <recommendedName>
        <fullName evidence="2">Acyltransferase 3 domain-containing protein</fullName>
    </recommendedName>
</protein>
<evidence type="ECO:0000313" key="4">
    <source>
        <dbReference type="Proteomes" id="UP000308054"/>
    </source>
</evidence>
<evidence type="ECO:0000256" key="1">
    <source>
        <dbReference type="SAM" id="Phobius"/>
    </source>
</evidence>
<dbReference type="OrthoDB" id="9809782at2"/>
<reference evidence="3 4" key="1">
    <citation type="journal article" date="2017" name="Int. J. Syst. Evol. Microbiol.">
        <title>Marinicauda algicola sp. nov., isolated from a marine red alga Rhodosorus marinus.</title>
        <authorList>
            <person name="Jeong S.E."/>
            <person name="Jeon S.H."/>
            <person name="Chun B.H."/>
            <person name="Kim D.W."/>
            <person name="Jeon C.O."/>
        </authorList>
    </citation>
    <scope>NUCLEOTIDE SEQUENCE [LARGE SCALE GENOMIC DNA]</scope>
    <source>
        <strain evidence="3 4">JCM 31718</strain>
    </source>
</reference>
<feature type="transmembrane region" description="Helical" evidence="1">
    <location>
        <begin position="286"/>
        <end position="307"/>
    </location>
</feature>
<feature type="transmembrane region" description="Helical" evidence="1">
    <location>
        <begin position="26"/>
        <end position="46"/>
    </location>
</feature>
<feature type="transmembrane region" description="Helical" evidence="1">
    <location>
        <begin position="261"/>
        <end position="280"/>
    </location>
</feature>
<keyword evidence="1" id="KW-0812">Transmembrane</keyword>
<dbReference type="Proteomes" id="UP000308054">
    <property type="component" value="Unassembled WGS sequence"/>
</dbReference>
<dbReference type="Pfam" id="PF01757">
    <property type="entry name" value="Acyl_transf_3"/>
    <property type="match status" value="1"/>
</dbReference>
<proteinExistence type="predicted"/>
<gene>
    <name evidence="3" type="ORF">E5163_06840</name>
</gene>
<organism evidence="3 4">
    <name type="scientific">Marinicauda algicola</name>
    <dbReference type="NCBI Taxonomy" id="2029849"/>
    <lineage>
        <taxon>Bacteria</taxon>
        <taxon>Pseudomonadati</taxon>
        <taxon>Pseudomonadota</taxon>
        <taxon>Alphaproteobacteria</taxon>
        <taxon>Maricaulales</taxon>
        <taxon>Maricaulaceae</taxon>
        <taxon>Marinicauda</taxon>
    </lineage>
</organism>
<dbReference type="InterPro" id="IPR002656">
    <property type="entry name" value="Acyl_transf_3_dom"/>
</dbReference>
<name>A0A4V3RY34_9PROT</name>
<dbReference type="PANTHER" id="PTHR36927">
    <property type="entry name" value="BLR4337 PROTEIN"/>
    <property type="match status" value="1"/>
</dbReference>
<feature type="transmembrane region" description="Helical" evidence="1">
    <location>
        <begin position="194"/>
        <end position="213"/>
    </location>
</feature>
<evidence type="ECO:0000259" key="2">
    <source>
        <dbReference type="Pfam" id="PF01757"/>
    </source>
</evidence>
<feature type="transmembrane region" description="Helical" evidence="1">
    <location>
        <begin position="233"/>
        <end position="254"/>
    </location>
</feature>
<feature type="transmembrane region" description="Helical" evidence="1">
    <location>
        <begin position="328"/>
        <end position="347"/>
    </location>
</feature>
<keyword evidence="4" id="KW-1185">Reference proteome</keyword>
<dbReference type="EMBL" id="SRXW01000002">
    <property type="protein sequence ID" value="TGY88849.1"/>
    <property type="molecule type" value="Genomic_DNA"/>
</dbReference>
<dbReference type="GO" id="GO:0016747">
    <property type="term" value="F:acyltransferase activity, transferring groups other than amino-acyl groups"/>
    <property type="evidence" value="ECO:0007669"/>
    <property type="project" value="InterPro"/>
</dbReference>
<dbReference type="InterPro" id="IPR050623">
    <property type="entry name" value="Glucan_succinyl_AcylTrfase"/>
</dbReference>
<accession>A0A4V3RY34</accession>
<keyword evidence="1" id="KW-0472">Membrane</keyword>
<feature type="transmembrane region" description="Helical" evidence="1">
    <location>
        <begin position="353"/>
        <end position="372"/>
    </location>
</feature>
<feature type="transmembrane region" description="Helical" evidence="1">
    <location>
        <begin position="96"/>
        <end position="118"/>
    </location>
</feature>
<feature type="transmembrane region" description="Helical" evidence="1">
    <location>
        <begin position="153"/>
        <end position="174"/>
    </location>
</feature>
<dbReference type="RefSeq" id="WP_135995389.1">
    <property type="nucleotide sequence ID" value="NZ_CP071057.1"/>
</dbReference>
<feature type="domain" description="Acyltransferase 3" evidence="2">
    <location>
        <begin position="19"/>
        <end position="370"/>
    </location>
</feature>
<sequence length="407" mass="44366">MSTAINPLSAHPLPGGRRHDLDWLRIIAFAVLIFYHIGMFFVTWGWHVKSPSANAGPELVMALTSPWRLALLFFISGVALRFLSDKLGAGAFARERVVRLIPVILFGVFVVVPPQTFFELRQDGALGPDPLAFYAQYAVPSVMHGVITPTWNHLWYVVYLLVYSLILAPFIPALRRFADGPAGAAVGRLWTGSAGALALLLLVPLPFIAYGVLLDPVFPTTHALVDDWANHAHRFTILMVGYFAAKSAAFWTGVRRAWPLAAAYAGGFVLLSAALAGLGWPDFGAAASAIYDLLTVIYAWSVILALLGLAQRFLNRDGPARRYLTEAIFPFYILHQTITVAAGYYIAQAGWDVWSEFAALTAITIAGCFLGFEIIRRVAVLRPLFGLKAAGTASRPRRLADARGLGS</sequence>
<comment type="caution">
    <text evidence="3">The sequence shown here is derived from an EMBL/GenBank/DDBJ whole genome shotgun (WGS) entry which is preliminary data.</text>
</comment>
<dbReference type="AlphaFoldDB" id="A0A4V3RY34"/>
<keyword evidence="1" id="KW-1133">Transmembrane helix</keyword>
<evidence type="ECO:0000313" key="3">
    <source>
        <dbReference type="EMBL" id="TGY88849.1"/>
    </source>
</evidence>
<feature type="transmembrane region" description="Helical" evidence="1">
    <location>
        <begin position="66"/>
        <end position="84"/>
    </location>
</feature>